<protein>
    <recommendedName>
        <fullName evidence="12">Valine--tRNA ligase</fullName>
        <ecNumber evidence="12">6.1.1.9</ecNumber>
    </recommendedName>
    <alternativeName>
        <fullName evidence="12">Valyl-tRNA synthetase</fullName>
        <shortName evidence="12">ValRS</shortName>
    </alternativeName>
</protein>
<dbReference type="NCBIfam" id="NF004349">
    <property type="entry name" value="PRK05729.1"/>
    <property type="match status" value="1"/>
</dbReference>
<evidence type="ECO:0000313" key="16">
    <source>
        <dbReference type="EMBL" id="MDN4833266.1"/>
    </source>
</evidence>
<feature type="coiled-coil region" evidence="12">
    <location>
        <begin position="816"/>
        <end position="885"/>
    </location>
</feature>
<comment type="subcellular location">
    <subcellularLocation>
        <location evidence="1 12">Cytoplasm</location>
    </subcellularLocation>
</comment>
<evidence type="ECO:0000256" key="9">
    <source>
        <dbReference type="ARBA" id="ARBA00023146"/>
    </source>
</evidence>
<comment type="domain">
    <text evidence="12">ValRS has two distinct active sites: one for aminoacylation and one for editing. The misactivated threonine is translocated from the active site to the editing site.</text>
</comment>
<feature type="domain" description="Valyl-tRNA synthetase tRNA-binding arm" evidence="15">
    <location>
        <begin position="818"/>
        <end position="883"/>
    </location>
</feature>
<dbReference type="InterPro" id="IPR002300">
    <property type="entry name" value="aa-tRNA-synth_Ia"/>
</dbReference>
<dbReference type="InterPro" id="IPR019499">
    <property type="entry name" value="Val-tRNA_synth_tRNA-bd"/>
</dbReference>
<evidence type="ECO:0000256" key="12">
    <source>
        <dbReference type="HAMAP-Rule" id="MF_02004"/>
    </source>
</evidence>
<dbReference type="CDD" id="cd00817">
    <property type="entry name" value="ValRS_core"/>
    <property type="match status" value="1"/>
</dbReference>
<dbReference type="FunFam" id="3.40.50.620:FF:000032">
    <property type="entry name" value="Valine--tRNA ligase"/>
    <property type="match status" value="1"/>
</dbReference>
<dbReference type="PROSITE" id="PS00178">
    <property type="entry name" value="AA_TRNA_LIGASE_I"/>
    <property type="match status" value="1"/>
</dbReference>
<keyword evidence="9 12" id="KW-0030">Aminoacyl-tRNA synthetase</keyword>
<reference evidence="16" key="1">
    <citation type="submission" date="2023-07" db="EMBL/GenBank/DDBJ databases">
        <title>Complete genome sequence of Ligilactobacillus salivarius SRCM217594 isolated from Gallus gallus domesticus feces.</title>
        <authorList>
            <person name="Yang H.-G."/>
            <person name="Ryu M.-S."/>
            <person name="Ha G.-S."/>
            <person name="Yang H.-J."/>
            <person name="Jeong D.-Y."/>
        </authorList>
    </citation>
    <scope>NUCLEOTIDE SEQUENCE</scope>
    <source>
        <strain evidence="16">SRCM217594</strain>
    </source>
</reference>
<feature type="binding site" evidence="12">
    <location>
        <position position="532"/>
    </location>
    <ligand>
        <name>ATP</name>
        <dbReference type="ChEBI" id="CHEBI:30616"/>
    </ligand>
</feature>
<dbReference type="SUPFAM" id="SSF50677">
    <property type="entry name" value="ValRS/IleRS/LeuRS editing domain"/>
    <property type="match status" value="1"/>
</dbReference>
<name>A0AAW7N7T9_9LACO</name>
<dbReference type="InterPro" id="IPR014729">
    <property type="entry name" value="Rossmann-like_a/b/a_fold"/>
</dbReference>
<dbReference type="AlphaFoldDB" id="A0AAW7N7T9"/>
<dbReference type="GO" id="GO:0004832">
    <property type="term" value="F:valine-tRNA ligase activity"/>
    <property type="evidence" value="ECO:0007669"/>
    <property type="project" value="UniProtKB-UniRule"/>
</dbReference>
<dbReference type="InterPro" id="IPR013155">
    <property type="entry name" value="M/V/L/I-tRNA-synth_anticd-bd"/>
</dbReference>
<dbReference type="SUPFAM" id="SSF52374">
    <property type="entry name" value="Nucleotidylyl transferase"/>
    <property type="match status" value="1"/>
</dbReference>
<evidence type="ECO:0000313" key="17">
    <source>
        <dbReference type="Proteomes" id="UP001174888"/>
    </source>
</evidence>
<comment type="catalytic activity">
    <reaction evidence="10 12">
        <text>tRNA(Val) + L-valine + ATP = L-valyl-tRNA(Val) + AMP + diphosphate</text>
        <dbReference type="Rhea" id="RHEA:10704"/>
        <dbReference type="Rhea" id="RHEA-COMP:9672"/>
        <dbReference type="Rhea" id="RHEA-COMP:9708"/>
        <dbReference type="ChEBI" id="CHEBI:30616"/>
        <dbReference type="ChEBI" id="CHEBI:33019"/>
        <dbReference type="ChEBI" id="CHEBI:57762"/>
        <dbReference type="ChEBI" id="CHEBI:78442"/>
        <dbReference type="ChEBI" id="CHEBI:78537"/>
        <dbReference type="ChEBI" id="CHEBI:456215"/>
        <dbReference type="EC" id="6.1.1.9"/>
    </reaction>
</comment>
<dbReference type="EMBL" id="JAUIQT010000001">
    <property type="protein sequence ID" value="MDN4833266.1"/>
    <property type="molecule type" value="Genomic_DNA"/>
</dbReference>
<evidence type="ECO:0000256" key="5">
    <source>
        <dbReference type="ARBA" id="ARBA00022741"/>
    </source>
</evidence>
<evidence type="ECO:0000256" key="3">
    <source>
        <dbReference type="ARBA" id="ARBA00022490"/>
    </source>
</evidence>
<keyword evidence="6 12" id="KW-0067">ATP-binding</keyword>
<proteinExistence type="inferred from homology"/>
<keyword evidence="5 12" id="KW-0547">Nucleotide-binding</keyword>
<dbReference type="FunFam" id="1.10.287.380:FF:000001">
    <property type="entry name" value="Valine--tRNA ligase"/>
    <property type="match status" value="1"/>
</dbReference>
<dbReference type="InterPro" id="IPR010978">
    <property type="entry name" value="tRNA-bd_arm"/>
</dbReference>
<keyword evidence="3 12" id="KW-0963">Cytoplasm</keyword>
<dbReference type="Gene3D" id="3.40.50.620">
    <property type="entry name" value="HUPs"/>
    <property type="match status" value="2"/>
</dbReference>
<dbReference type="FunFam" id="3.90.740.10:FF:000005">
    <property type="entry name" value="Valine--tRNA ligase, mitochondrial"/>
    <property type="match status" value="1"/>
</dbReference>
<evidence type="ECO:0000256" key="4">
    <source>
        <dbReference type="ARBA" id="ARBA00022598"/>
    </source>
</evidence>
<feature type="short sequence motif" description="'HIGH' region" evidence="12">
    <location>
        <begin position="48"/>
        <end position="58"/>
    </location>
</feature>
<dbReference type="GO" id="GO:0006438">
    <property type="term" value="P:valyl-tRNA aminoacylation"/>
    <property type="evidence" value="ECO:0007669"/>
    <property type="project" value="UniProtKB-UniRule"/>
</dbReference>
<dbReference type="SUPFAM" id="SSF46589">
    <property type="entry name" value="tRNA-binding arm"/>
    <property type="match status" value="1"/>
</dbReference>
<evidence type="ECO:0000256" key="7">
    <source>
        <dbReference type="ARBA" id="ARBA00022917"/>
    </source>
</evidence>
<evidence type="ECO:0000259" key="14">
    <source>
        <dbReference type="Pfam" id="PF08264"/>
    </source>
</evidence>
<organism evidence="16 17">
    <name type="scientific">Ligilactobacillus salivarius</name>
    <dbReference type="NCBI Taxonomy" id="1624"/>
    <lineage>
        <taxon>Bacteria</taxon>
        <taxon>Bacillati</taxon>
        <taxon>Bacillota</taxon>
        <taxon>Bacilli</taxon>
        <taxon>Lactobacillales</taxon>
        <taxon>Lactobacillaceae</taxon>
        <taxon>Ligilactobacillus</taxon>
    </lineage>
</organism>
<dbReference type="SUPFAM" id="SSF47323">
    <property type="entry name" value="Anticodon-binding domain of a subclass of class I aminoacyl-tRNA synthetases"/>
    <property type="match status" value="1"/>
</dbReference>
<comment type="caution">
    <text evidence="16">The sequence shown here is derived from an EMBL/GenBank/DDBJ whole genome shotgun (WGS) entry which is preliminary data.</text>
</comment>
<dbReference type="Pfam" id="PF10458">
    <property type="entry name" value="Val_tRNA-synt_C"/>
    <property type="match status" value="1"/>
</dbReference>
<feature type="short sequence motif" description="'KMSKS' region" evidence="12">
    <location>
        <begin position="529"/>
        <end position="533"/>
    </location>
</feature>
<evidence type="ECO:0000256" key="1">
    <source>
        <dbReference type="ARBA" id="ARBA00004496"/>
    </source>
</evidence>
<evidence type="ECO:0000259" key="15">
    <source>
        <dbReference type="Pfam" id="PF10458"/>
    </source>
</evidence>
<evidence type="ECO:0000256" key="8">
    <source>
        <dbReference type="ARBA" id="ARBA00023054"/>
    </source>
</evidence>
<evidence type="ECO:0000259" key="13">
    <source>
        <dbReference type="Pfam" id="PF00133"/>
    </source>
</evidence>
<comment type="subunit">
    <text evidence="2 12">Monomer.</text>
</comment>
<dbReference type="FunFam" id="3.40.50.620:FF:000098">
    <property type="entry name" value="Valine--tRNA ligase"/>
    <property type="match status" value="1"/>
</dbReference>
<dbReference type="GO" id="GO:0005829">
    <property type="term" value="C:cytosol"/>
    <property type="evidence" value="ECO:0007669"/>
    <property type="project" value="TreeGrafter"/>
</dbReference>
<dbReference type="InterPro" id="IPR037118">
    <property type="entry name" value="Val-tRNA_synth_C_sf"/>
</dbReference>
<comment type="similarity">
    <text evidence="11 12">Belongs to the class-I aminoacyl-tRNA synthetase family. ValS type 1 subfamily.</text>
</comment>
<dbReference type="GO" id="GO:0002161">
    <property type="term" value="F:aminoacyl-tRNA deacylase activity"/>
    <property type="evidence" value="ECO:0007669"/>
    <property type="project" value="InterPro"/>
</dbReference>
<keyword evidence="7 12" id="KW-0648">Protein biosynthesis</keyword>
<dbReference type="NCBIfam" id="TIGR00422">
    <property type="entry name" value="valS"/>
    <property type="match status" value="1"/>
</dbReference>
<feature type="domain" description="Aminoacyl-tRNA synthetase class Ia" evidence="13">
    <location>
        <begin position="20"/>
        <end position="569"/>
    </location>
</feature>
<dbReference type="PRINTS" id="PR00986">
    <property type="entry name" value="TRNASYNTHVAL"/>
</dbReference>
<dbReference type="Gene3D" id="1.10.287.380">
    <property type="entry name" value="Valyl-tRNA synthetase, C-terminal domain"/>
    <property type="match status" value="1"/>
</dbReference>
<keyword evidence="4 12" id="KW-0436">Ligase</keyword>
<gene>
    <name evidence="12" type="primary">valS</name>
    <name evidence="16" type="ORF">QYC35_03325</name>
</gene>
<dbReference type="Proteomes" id="UP001174888">
    <property type="component" value="Unassembled WGS sequence"/>
</dbReference>
<evidence type="ECO:0000256" key="11">
    <source>
        <dbReference type="ARBA" id="ARBA00060830"/>
    </source>
</evidence>
<dbReference type="InterPro" id="IPR001412">
    <property type="entry name" value="aa-tRNA-synth_I_CS"/>
</dbReference>
<dbReference type="PANTHER" id="PTHR11946:SF93">
    <property type="entry name" value="VALINE--TRNA LIGASE, CHLOROPLASTIC_MITOCHONDRIAL 2"/>
    <property type="match status" value="1"/>
</dbReference>
<feature type="domain" description="Methionyl/Valyl/Leucyl/Isoleucyl-tRNA synthetase anticodon-binding" evidence="14">
    <location>
        <begin position="612"/>
        <end position="758"/>
    </location>
</feature>
<dbReference type="InterPro" id="IPR033705">
    <property type="entry name" value="Anticodon_Ia_Val"/>
</dbReference>
<dbReference type="EC" id="6.1.1.9" evidence="12"/>
<dbReference type="RefSeq" id="WP_301207059.1">
    <property type="nucleotide sequence ID" value="NZ_JAUIQT010000001.1"/>
</dbReference>
<dbReference type="Gene3D" id="1.10.730.10">
    <property type="entry name" value="Isoleucyl-tRNA Synthetase, Domain 1"/>
    <property type="match status" value="1"/>
</dbReference>
<comment type="domain">
    <text evidence="12">The C-terminal coiled-coil domain is crucial for aminoacylation activity.</text>
</comment>
<dbReference type="GO" id="GO:0005524">
    <property type="term" value="F:ATP binding"/>
    <property type="evidence" value="ECO:0007669"/>
    <property type="project" value="UniProtKB-UniRule"/>
</dbReference>
<comment type="function">
    <text evidence="12">Catalyzes the attachment of valine to tRNA(Val). As ValRS can inadvertently accommodate and process structurally similar amino acids such as threonine, to avoid such errors, it has a 'posttransfer' editing activity that hydrolyzes mischarged Thr-tRNA(Val) in a tRNA-dependent manner.</text>
</comment>
<dbReference type="PANTHER" id="PTHR11946">
    <property type="entry name" value="VALYL-TRNA SYNTHETASES"/>
    <property type="match status" value="1"/>
</dbReference>
<evidence type="ECO:0000256" key="2">
    <source>
        <dbReference type="ARBA" id="ARBA00011245"/>
    </source>
</evidence>
<dbReference type="HAMAP" id="MF_02004">
    <property type="entry name" value="Val_tRNA_synth_type1"/>
    <property type="match status" value="1"/>
</dbReference>
<dbReference type="InterPro" id="IPR009008">
    <property type="entry name" value="Val/Leu/Ile-tRNA-synth_edit"/>
</dbReference>
<keyword evidence="8 12" id="KW-0175">Coiled coil</keyword>
<dbReference type="InterPro" id="IPR002303">
    <property type="entry name" value="Valyl-tRNA_ligase"/>
</dbReference>
<dbReference type="InterPro" id="IPR009080">
    <property type="entry name" value="tRNAsynth_Ia_anticodon-bd"/>
</dbReference>
<dbReference type="Pfam" id="PF08264">
    <property type="entry name" value="Anticodon_1"/>
    <property type="match status" value="1"/>
</dbReference>
<accession>A0AAW7N7T9</accession>
<dbReference type="Gene3D" id="3.90.740.10">
    <property type="entry name" value="Valyl/Leucyl/Isoleucyl-tRNA synthetase, editing domain"/>
    <property type="match status" value="1"/>
</dbReference>
<dbReference type="Pfam" id="PF00133">
    <property type="entry name" value="tRNA-synt_1"/>
    <property type="match status" value="1"/>
</dbReference>
<evidence type="ECO:0000256" key="6">
    <source>
        <dbReference type="ARBA" id="ARBA00022840"/>
    </source>
</evidence>
<evidence type="ECO:0000256" key="10">
    <source>
        <dbReference type="ARBA" id="ARBA00047552"/>
    </source>
</evidence>
<dbReference type="FunFam" id="1.10.730.10:FF:000014">
    <property type="entry name" value="Valine--tRNA ligase"/>
    <property type="match status" value="1"/>
</dbReference>
<sequence length="886" mass="102385">MTKEVEMSTKYDPSQVEPGRYKEWIEKGLFKPNEDKEAKPYSIVIPPPNVTGKLHLGHAWDTTLQDMIIRQKRMQGFDTLWLPGMDHAGIATQAKVEARLAEDGISRYDLGREKFVEKVWEWKGEYADIIHQQWAKLGLSLDYDRERFTLDDGLSKAVRKVFVTLYKKGLIYRGEYIINWDPKARTALSDIEVIHKDDKGAFYHVKYPFADDTTFNGKNYIEIATTRPETMMGDVAVAVNPDDERYKDIVGKTLVLPLQGRHIPIIADQYVDPEFGTGMVKITPAHDPNDFEVGNRHNLERINTMNEDATMNANAGKYEGLDRFEARKAIVADLEEQGYMLKIEPIVHSVGHSERTGVQVESRLSTQWFVKMKPLAEAALKNQETDDRVDFVPPRFEHTFTQWMENVHDWVISRQLWWGHQIPAWYHKETGEIYVGEEAPEDIENWEQDSDVLDTWFSSALWPFSTMGWPDTESPDFKRYFPTNTLVTGYDIIFFWVSRMIFQSVEFTKRRPFKNVLIHGLIRDEQGRKMSKSLGNGIDPMDVIDKYGADALRWFLSNGSAPGQDVRFSYTKMDAAWNFINKIWNASRFVIMNLDSDVELSLPEASEWQLADKWILSRLNDTVRDVTRLFDSFEFGEAGRSLYNFIWNDFCDWYIEMAKENLTGEDEKLKKNTQRILRYVLDQILRLMHPIMPFVTEKIWLSMPHDGASLVVAEYPVEHAEFDNQVAEKDMDNLIELIKAVRNSRSEVNAPMSSAIDILIKTKDDDTRKVFENNVDYINRFCHPKRLEIAADIEAPKLAMTSVITGAEVYLPLADLIDLNEEISRLQKEAKKLESEVTRGEKKLGNEKFVANAPEAVVAKEKEKLSNYKQQLAATESRIEELKAEI</sequence>
<dbReference type="CDD" id="cd07962">
    <property type="entry name" value="Anticodon_Ia_Val"/>
    <property type="match status" value="1"/>
</dbReference>